<proteinExistence type="inferred from homology"/>
<evidence type="ECO:0000256" key="4">
    <source>
        <dbReference type="ARBA" id="ARBA00022723"/>
    </source>
</evidence>
<comment type="similarity">
    <text evidence="2 11">Belongs to the replication factor A protein 1 family.</text>
</comment>
<dbReference type="PANTHER" id="PTHR47165">
    <property type="entry name" value="OS03G0429900 PROTEIN"/>
    <property type="match status" value="1"/>
</dbReference>
<keyword evidence="6 11" id="KW-0862">Zinc</keyword>
<keyword evidence="20" id="KW-1185">Reference proteome</keyword>
<accession>A0A132AJ24</accession>
<evidence type="ECO:0000256" key="10">
    <source>
        <dbReference type="ARBA" id="ARBA00062035"/>
    </source>
</evidence>
<dbReference type="FunFam" id="2.40.50.140:FF:000041">
    <property type="entry name" value="Replication protein A subunit"/>
    <property type="match status" value="1"/>
</dbReference>
<dbReference type="SUPFAM" id="SSF50249">
    <property type="entry name" value="Nucleic acid-binding proteins"/>
    <property type="match status" value="4"/>
</dbReference>
<evidence type="ECO:0000256" key="5">
    <source>
        <dbReference type="ARBA" id="ARBA00022771"/>
    </source>
</evidence>
<dbReference type="GO" id="GO:0006281">
    <property type="term" value="P:DNA repair"/>
    <property type="evidence" value="ECO:0007669"/>
    <property type="project" value="InterPro"/>
</dbReference>
<evidence type="ECO:0000256" key="12">
    <source>
        <dbReference type="SAM" id="MobiDB-lite"/>
    </source>
</evidence>
<evidence type="ECO:0000313" key="17">
    <source>
        <dbReference type="EMBL" id="KAF7494369.1"/>
    </source>
</evidence>
<dbReference type="NCBIfam" id="TIGR00617">
    <property type="entry name" value="rpa1"/>
    <property type="match status" value="1"/>
</dbReference>
<evidence type="ECO:0000313" key="19">
    <source>
        <dbReference type="EnsemblMetazoa" id="KAF7494369.1"/>
    </source>
</evidence>
<evidence type="ECO:0000313" key="18">
    <source>
        <dbReference type="EMBL" id="KPM10819.1"/>
    </source>
</evidence>
<dbReference type="CDD" id="cd04476">
    <property type="entry name" value="RPA1_DBD_C"/>
    <property type="match status" value="1"/>
</dbReference>
<dbReference type="EnsemblMetazoa" id="SSS_5846s_mrna">
    <property type="protein sequence ID" value="KAF7494369.1"/>
    <property type="gene ID" value="SSS_5846"/>
</dbReference>
<feature type="compositionally biased region" description="Polar residues" evidence="12">
    <location>
        <begin position="140"/>
        <end position="151"/>
    </location>
</feature>
<feature type="region of interest" description="Disordered" evidence="12">
    <location>
        <begin position="113"/>
        <end position="155"/>
    </location>
</feature>
<evidence type="ECO:0000256" key="7">
    <source>
        <dbReference type="ARBA" id="ARBA00023125"/>
    </source>
</evidence>
<dbReference type="CDD" id="cd04474">
    <property type="entry name" value="RPA1_DBD_A"/>
    <property type="match status" value="1"/>
</dbReference>
<evidence type="ECO:0000256" key="8">
    <source>
        <dbReference type="ARBA" id="ARBA00023242"/>
    </source>
</evidence>
<comment type="subcellular location">
    <subcellularLocation>
        <location evidence="1 11">Nucleus</location>
    </subcellularLocation>
</comment>
<dbReference type="Pfam" id="PF08646">
    <property type="entry name" value="Rep_fac-A_C"/>
    <property type="match status" value="1"/>
</dbReference>
<evidence type="ECO:0000256" key="11">
    <source>
        <dbReference type="RuleBase" id="RU364130"/>
    </source>
</evidence>
<feature type="domain" description="Replication factor A C-terminal" evidence="15">
    <location>
        <begin position="449"/>
        <end position="594"/>
    </location>
</feature>
<dbReference type="GO" id="GO:0008270">
    <property type="term" value="F:zinc ion binding"/>
    <property type="evidence" value="ECO:0007669"/>
    <property type="project" value="UniProtKB-KW"/>
</dbReference>
<evidence type="ECO:0000259" key="13">
    <source>
        <dbReference type="Pfam" id="PF01336"/>
    </source>
</evidence>
<dbReference type="InterPro" id="IPR013955">
    <property type="entry name" value="Rep_factor-A_C"/>
</dbReference>
<keyword evidence="7 11" id="KW-0238">DNA-binding</keyword>
<evidence type="ECO:0000259" key="14">
    <source>
        <dbReference type="Pfam" id="PF04057"/>
    </source>
</evidence>
<feature type="compositionally biased region" description="Basic and acidic residues" evidence="12">
    <location>
        <begin position="113"/>
        <end position="127"/>
    </location>
</feature>
<evidence type="ECO:0000256" key="9">
    <source>
        <dbReference type="ARBA" id="ARBA00058595"/>
    </source>
</evidence>
<dbReference type="InterPro" id="IPR007199">
    <property type="entry name" value="Rep_factor-A_N"/>
</dbReference>
<evidence type="ECO:0000256" key="1">
    <source>
        <dbReference type="ARBA" id="ARBA00004123"/>
    </source>
</evidence>
<gene>
    <name evidence="18" type="ORF">QR98_0093820</name>
    <name evidence="17" type="ORF">SSS_5846</name>
</gene>
<reference evidence="20" key="2">
    <citation type="journal article" date="2020" name="PLoS Negl. Trop. Dis.">
        <title>High-quality nuclear genome for Sarcoptes scabiei-A critical resource for a neglected parasite.</title>
        <authorList>
            <person name="Korhonen P.K."/>
            <person name="Gasser R.B."/>
            <person name="Ma G."/>
            <person name="Wang T."/>
            <person name="Stroehlein A.J."/>
            <person name="Young N.D."/>
            <person name="Ang C.S."/>
            <person name="Fernando D.D."/>
            <person name="Lu H.C."/>
            <person name="Taylor S."/>
            <person name="Reynolds S.L."/>
            <person name="Mofiz E."/>
            <person name="Najaraj S.H."/>
            <person name="Gowda H."/>
            <person name="Madugundu A."/>
            <person name="Renuse S."/>
            <person name="Holt D."/>
            <person name="Pandey A."/>
            <person name="Papenfuss A.T."/>
            <person name="Fischer K."/>
        </authorList>
    </citation>
    <scope>NUCLEOTIDE SEQUENCE [LARGE SCALE GENOMIC DNA]</scope>
</reference>
<dbReference type="Pfam" id="PF04057">
    <property type="entry name" value="Rep-A_N"/>
    <property type="match status" value="1"/>
</dbReference>
<dbReference type="EMBL" id="JXLN01015793">
    <property type="protein sequence ID" value="KPM10819.1"/>
    <property type="molecule type" value="Genomic_DNA"/>
</dbReference>
<keyword evidence="8 11" id="KW-0539">Nucleus</keyword>
<dbReference type="EMBL" id="WVUK01000053">
    <property type="protein sequence ID" value="KAF7494369.1"/>
    <property type="molecule type" value="Genomic_DNA"/>
</dbReference>
<evidence type="ECO:0000256" key="2">
    <source>
        <dbReference type="ARBA" id="ARBA00005690"/>
    </source>
</evidence>
<dbReference type="Pfam" id="PF16900">
    <property type="entry name" value="REPA_OB_2"/>
    <property type="match status" value="1"/>
</dbReference>
<feature type="domain" description="Replication protein A OB" evidence="16">
    <location>
        <begin position="295"/>
        <end position="391"/>
    </location>
</feature>
<evidence type="ECO:0000259" key="15">
    <source>
        <dbReference type="Pfam" id="PF08646"/>
    </source>
</evidence>
<protein>
    <recommendedName>
        <fullName evidence="11">Replication protein A subunit</fullName>
    </recommendedName>
</protein>
<dbReference type="Proteomes" id="UP000616769">
    <property type="component" value="Unassembled WGS sequence"/>
</dbReference>
<dbReference type="AlphaFoldDB" id="A0A132AJ24"/>
<dbReference type="InterPro" id="IPR012340">
    <property type="entry name" value="NA-bd_OB-fold"/>
</dbReference>
<reference evidence="17" key="3">
    <citation type="submission" date="2020-01" db="EMBL/GenBank/DDBJ databases">
        <authorList>
            <person name="Korhonen P.K.K."/>
            <person name="Guangxu M.G."/>
            <person name="Wang T.W."/>
            <person name="Stroehlein A.J.S."/>
            <person name="Young N.D."/>
            <person name="Ang C.-S.A."/>
            <person name="Fernando D.W.F."/>
            <person name="Lu H.L."/>
            <person name="Taylor S.T."/>
            <person name="Ehtesham M.E.M."/>
            <person name="Najaraj S.H.N."/>
            <person name="Harsha G.H.G."/>
            <person name="Madugundu A.M."/>
            <person name="Renuse S.R."/>
            <person name="Holt D.H."/>
            <person name="Pandey A.P."/>
            <person name="Papenfuss A.P."/>
            <person name="Gasser R.B.G."/>
            <person name="Fischer K.F."/>
        </authorList>
    </citation>
    <scope>NUCLEOTIDE SEQUENCE</scope>
    <source>
        <strain evidence="17">SSS_KF_BRIS2020</strain>
    </source>
</reference>
<dbReference type="VEuPathDB" id="VectorBase:SSCA004888"/>
<dbReference type="InterPro" id="IPR004365">
    <property type="entry name" value="NA-bd_OB_tRNA"/>
</dbReference>
<evidence type="ECO:0000259" key="16">
    <source>
        <dbReference type="Pfam" id="PF16900"/>
    </source>
</evidence>
<reference evidence="19" key="4">
    <citation type="submission" date="2022-06" db="UniProtKB">
        <authorList>
            <consortium name="EnsemblMetazoa"/>
        </authorList>
    </citation>
    <scope>IDENTIFICATION</scope>
</reference>
<dbReference type="GO" id="GO:0005634">
    <property type="term" value="C:nucleus"/>
    <property type="evidence" value="ECO:0007669"/>
    <property type="project" value="UniProtKB-SubCell"/>
</dbReference>
<keyword evidence="5 11" id="KW-0863">Zinc-finger</keyword>
<dbReference type="Gene3D" id="2.40.50.140">
    <property type="entry name" value="Nucleic acid-binding proteins"/>
    <property type="match status" value="4"/>
</dbReference>
<evidence type="ECO:0000313" key="20">
    <source>
        <dbReference type="Proteomes" id="UP000070412"/>
    </source>
</evidence>
<name>A0A132AJ24_SARSC</name>
<dbReference type="OrthoDB" id="1751331at2759"/>
<dbReference type="InterPro" id="IPR031657">
    <property type="entry name" value="REPA_OB_2"/>
</dbReference>
<dbReference type="GO" id="GO:0006310">
    <property type="term" value="P:DNA recombination"/>
    <property type="evidence" value="ECO:0007669"/>
    <property type="project" value="InterPro"/>
</dbReference>
<dbReference type="GO" id="GO:0006260">
    <property type="term" value="P:DNA replication"/>
    <property type="evidence" value="ECO:0007669"/>
    <property type="project" value="UniProtKB-KW"/>
</dbReference>
<comment type="subunit">
    <text evidence="10 11">Component of the heterotrimeric canonical replication protein A complex (RPA).</text>
</comment>
<comment type="function">
    <text evidence="9 11">As part of the heterotrimeric replication protein A complex (RPA/RP-A), binds and stabilizes single-stranded DNA intermediates, that form during DNA replication or upon DNA stress. It prevents their reannealing and in parallel, recruits and activates different proteins and complexes involved in DNA metabolism. Thereby, it plays an essential role both in DNA replication and the cellular response to DNA damage.</text>
</comment>
<evidence type="ECO:0000256" key="6">
    <source>
        <dbReference type="ARBA" id="ARBA00022833"/>
    </source>
</evidence>
<organism evidence="18 21">
    <name type="scientific">Sarcoptes scabiei</name>
    <name type="common">Itch mite</name>
    <name type="synonym">Acarus scabiei</name>
    <dbReference type="NCBI Taxonomy" id="52283"/>
    <lineage>
        <taxon>Eukaryota</taxon>
        <taxon>Metazoa</taxon>
        <taxon>Ecdysozoa</taxon>
        <taxon>Arthropoda</taxon>
        <taxon>Chelicerata</taxon>
        <taxon>Arachnida</taxon>
        <taxon>Acari</taxon>
        <taxon>Acariformes</taxon>
        <taxon>Sarcoptiformes</taxon>
        <taxon>Astigmata</taxon>
        <taxon>Psoroptidia</taxon>
        <taxon>Sarcoptoidea</taxon>
        <taxon>Sarcoptidae</taxon>
        <taxon>Sarcoptinae</taxon>
        <taxon>Sarcoptes</taxon>
    </lineage>
</organism>
<keyword evidence="4 11" id="KW-0479">Metal-binding</keyword>
<dbReference type="Pfam" id="PF01336">
    <property type="entry name" value="tRNA_anti-codon"/>
    <property type="match status" value="1"/>
</dbReference>
<dbReference type="CDD" id="cd04475">
    <property type="entry name" value="RPA1_DBD_B"/>
    <property type="match status" value="1"/>
</dbReference>
<dbReference type="FunFam" id="2.40.50.140:FF:000090">
    <property type="entry name" value="Replication protein A subunit"/>
    <property type="match status" value="1"/>
</dbReference>
<evidence type="ECO:0000313" key="21">
    <source>
        <dbReference type="Proteomes" id="UP000616769"/>
    </source>
</evidence>
<feature type="domain" description="OB" evidence="13">
    <location>
        <begin position="202"/>
        <end position="267"/>
    </location>
</feature>
<evidence type="ECO:0000256" key="3">
    <source>
        <dbReference type="ARBA" id="ARBA00022705"/>
    </source>
</evidence>
<dbReference type="InterPro" id="IPR047192">
    <property type="entry name" value="Euk_RPA1_DBD_C"/>
</dbReference>
<dbReference type="GO" id="GO:0003677">
    <property type="term" value="F:DNA binding"/>
    <property type="evidence" value="ECO:0007669"/>
    <property type="project" value="UniProtKB-KW"/>
</dbReference>
<keyword evidence="3 11" id="KW-0235">DNA replication</keyword>
<dbReference type="InterPro" id="IPR004591">
    <property type="entry name" value="Rfa1"/>
</dbReference>
<sequence length="607" mass="68528">MSGKTFLSEGSLDIILEQRNEHLRPIVQILGTKVMANNRIRAVIFDSQTLCQHCILVCDDIEEKYNLGLLEKFTVVRIEQYNVSSLKKDNIPVLLVNQLTVIKKGSEVGRKLNRQEPIETSEEKFDQVDNALGNKPSIPKTPQTPMSSNAGNAPKAGMTKKIEADVDFNPENICPINVLTPFYNAWIIKALVISKGPMRTFSNKKGDGKVFSFDLVDDSGEIRVTCFNDEVDRFYDLIQKDKVFFVGKGSVKTANKKFSSINNDYEITLNQSSFIKLCNDAQIEAPKLKYKFINLSNIMNMAQGTVIDVIGVIRSASEIESIISKKSAKELHKREIVIVDKSLAEARLTLWGDQAQNFNAKQNEVIALKGAVIGEFKGKTLSARDSTLIEIEPDLPEAHLLRTWYQTIDPNVNFFVLSKSSESGGVAANTKYISQITPKKVNVGQSLSFSCTATIQAFNRITNHLYKSCGYNNCQKKVLDENNGLYYCSKCDRTSPTFTWRLMMNLMLSDVSGTFWVTGFQENIEKMLNTTVAELASAYENDQNLYINSINELRFKTFYFRIYTRLDSYNNEMRLRHTISQAYPIQSADQANRLMRCIDVLDSQLSA</sequence>
<feature type="domain" description="Replication factor-A protein 1 N-terminal" evidence="14">
    <location>
        <begin position="7"/>
        <end position="103"/>
    </location>
</feature>
<reference evidence="18 21" key="1">
    <citation type="journal article" date="2015" name="Parasit. Vectors">
        <title>Draft genome of the scabies mite.</title>
        <authorList>
            <person name="Rider S.D.Jr."/>
            <person name="Morgan M.S."/>
            <person name="Arlian L.G."/>
        </authorList>
    </citation>
    <scope>NUCLEOTIDE SEQUENCE [LARGE SCALE GENOMIC DNA]</scope>
    <source>
        <strain evidence="18">Arlian Lab</strain>
    </source>
</reference>
<dbReference type="FunFam" id="2.40.50.140:FF:000064">
    <property type="entry name" value="Replication protein A subunit"/>
    <property type="match status" value="1"/>
</dbReference>
<dbReference type="Proteomes" id="UP000070412">
    <property type="component" value="Unassembled WGS sequence"/>
</dbReference>
<dbReference type="PANTHER" id="PTHR47165:SF4">
    <property type="entry name" value="OS03G0429900 PROTEIN"/>
    <property type="match status" value="1"/>
</dbReference>